<feature type="transmembrane region" description="Helical" evidence="1">
    <location>
        <begin position="6"/>
        <end position="25"/>
    </location>
</feature>
<evidence type="ECO:0000256" key="1">
    <source>
        <dbReference type="SAM" id="Phobius"/>
    </source>
</evidence>
<protein>
    <submittedName>
        <fullName evidence="2">Uncharacterized protein</fullName>
    </submittedName>
</protein>
<dbReference type="Proteomes" id="UP000031036">
    <property type="component" value="Unassembled WGS sequence"/>
</dbReference>
<keyword evidence="1" id="KW-0812">Transmembrane</keyword>
<accession>A0A0B2VC42</accession>
<name>A0A0B2VC42_TOXCA</name>
<dbReference type="EMBL" id="JPKZ01001952">
    <property type="protein sequence ID" value="KHN79012.1"/>
    <property type="molecule type" value="Genomic_DNA"/>
</dbReference>
<dbReference type="AlphaFoldDB" id="A0A0B2VC42"/>
<organism evidence="2 3">
    <name type="scientific">Toxocara canis</name>
    <name type="common">Canine roundworm</name>
    <dbReference type="NCBI Taxonomy" id="6265"/>
    <lineage>
        <taxon>Eukaryota</taxon>
        <taxon>Metazoa</taxon>
        <taxon>Ecdysozoa</taxon>
        <taxon>Nematoda</taxon>
        <taxon>Chromadorea</taxon>
        <taxon>Rhabditida</taxon>
        <taxon>Spirurina</taxon>
        <taxon>Ascaridomorpha</taxon>
        <taxon>Ascaridoidea</taxon>
        <taxon>Toxocaridae</taxon>
        <taxon>Toxocara</taxon>
    </lineage>
</organism>
<proteinExistence type="predicted"/>
<keyword evidence="3" id="KW-1185">Reference proteome</keyword>
<comment type="caution">
    <text evidence="2">The sequence shown here is derived from an EMBL/GenBank/DDBJ whole genome shotgun (WGS) entry which is preliminary data.</text>
</comment>
<dbReference type="OrthoDB" id="191139at2759"/>
<evidence type="ECO:0000313" key="2">
    <source>
        <dbReference type="EMBL" id="KHN79012.1"/>
    </source>
</evidence>
<keyword evidence="1" id="KW-0472">Membrane</keyword>
<evidence type="ECO:0000313" key="3">
    <source>
        <dbReference type="Proteomes" id="UP000031036"/>
    </source>
</evidence>
<sequence length="90" mass="10419">MTAYEWLIGAWTIFLVYCIGFYYAVVEFFRDRFSNPNQSYMEVAGKNSHKLMLMADFGMRESNAIGNSREALTETETDIHLFSRISTAIE</sequence>
<reference evidence="2 3" key="1">
    <citation type="submission" date="2014-11" db="EMBL/GenBank/DDBJ databases">
        <title>Genetic blueprint of the zoonotic pathogen Toxocara canis.</title>
        <authorList>
            <person name="Zhu X.-Q."/>
            <person name="Korhonen P.K."/>
            <person name="Cai H."/>
            <person name="Young N.D."/>
            <person name="Nejsum P."/>
            <person name="von Samson-Himmelstjerna G."/>
            <person name="Boag P.R."/>
            <person name="Tan P."/>
            <person name="Li Q."/>
            <person name="Min J."/>
            <person name="Yang Y."/>
            <person name="Wang X."/>
            <person name="Fang X."/>
            <person name="Hall R.S."/>
            <person name="Hofmann A."/>
            <person name="Sternberg P.W."/>
            <person name="Jex A.R."/>
            <person name="Gasser R.B."/>
        </authorList>
    </citation>
    <scope>NUCLEOTIDE SEQUENCE [LARGE SCALE GENOMIC DNA]</scope>
    <source>
        <strain evidence="2">PN_DK_2014</strain>
    </source>
</reference>
<gene>
    <name evidence="2" type="ORF">Tcan_07968</name>
</gene>
<keyword evidence="1" id="KW-1133">Transmembrane helix</keyword>